<keyword evidence="3" id="KW-1185">Reference proteome</keyword>
<evidence type="ECO:0000313" key="3">
    <source>
        <dbReference type="Proteomes" id="UP000038009"/>
    </source>
</evidence>
<dbReference type="Proteomes" id="UP000038009">
    <property type="component" value="Unassembled WGS sequence"/>
</dbReference>
<protein>
    <submittedName>
        <fullName evidence="2">Surface antigen-like protein</fullName>
    </submittedName>
</protein>
<dbReference type="EMBL" id="LJSK01000519">
    <property type="protein sequence ID" value="KPI82830.1"/>
    <property type="molecule type" value="Genomic_DNA"/>
</dbReference>
<reference evidence="2 3" key="1">
    <citation type="journal article" date="2015" name="PLoS Pathog.">
        <title>Leptomonas seymouri: Adaptations to the Dixenous Life Cycle Analyzed by Genome Sequencing, Transcriptome Profiling and Co-infection with Leishmania donovani.</title>
        <authorList>
            <person name="Kraeva N."/>
            <person name="Butenko A."/>
            <person name="Hlavacova J."/>
            <person name="Kostygov A."/>
            <person name="Myskova J."/>
            <person name="Grybchuk D."/>
            <person name="Lestinova T."/>
            <person name="Votypka J."/>
            <person name="Volf P."/>
            <person name="Opperdoes F."/>
            <person name="Flegontov P."/>
            <person name="Lukes J."/>
            <person name="Yurchenko V."/>
        </authorList>
    </citation>
    <scope>NUCLEOTIDE SEQUENCE [LARGE SCALE GENOMIC DNA]</scope>
    <source>
        <strain evidence="2 3">ATCC 30220</strain>
    </source>
</reference>
<feature type="signal peptide" evidence="1">
    <location>
        <begin position="1"/>
        <end position="20"/>
    </location>
</feature>
<dbReference type="AlphaFoldDB" id="A0A0N1I0Z4"/>
<gene>
    <name evidence="2" type="ORF">ABL78_8156</name>
</gene>
<sequence>MHKPRAVALLLFVFIVATYALPSTAQGSCSVPNCSTCSSSMPNVCVVCKSGYTLMNTGECMPTGMCSVANCSQCFTEDYQQCQECQAGYRVTVRGICRRLRNAAVRIHSSDAVLFIVAAVTFAAAML</sequence>
<organism evidence="2 3">
    <name type="scientific">Leptomonas seymouri</name>
    <dbReference type="NCBI Taxonomy" id="5684"/>
    <lineage>
        <taxon>Eukaryota</taxon>
        <taxon>Discoba</taxon>
        <taxon>Euglenozoa</taxon>
        <taxon>Kinetoplastea</taxon>
        <taxon>Metakinetoplastina</taxon>
        <taxon>Trypanosomatida</taxon>
        <taxon>Trypanosomatidae</taxon>
        <taxon>Leishmaniinae</taxon>
        <taxon>Leptomonas</taxon>
    </lineage>
</organism>
<feature type="chain" id="PRO_5005873626" evidence="1">
    <location>
        <begin position="21"/>
        <end position="127"/>
    </location>
</feature>
<proteinExistence type="predicted"/>
<evidence type="ECO:0000256" key="1">
    <source>
        <dbReference type="SAM" id="SignalP"/>
    </source>
</evidence>
<comment type="caution">
    <text evidence="2">The sequence shown here is derived from an EMBL/GenBank/DDBJ whole genome shotgun (WGS) entry which is preliminary data.</text>
</comment>
<dbReference type="InterPro" id="IPR006212">
    <property type="entry name" value="Furin_repeat"/>
</dbReference>
<dbReference type="InterPro" id="IPR009030">
    <property type="entry name" value="Growth_fac_rcpt_cys_sf"/>
</dbReference>
<accession>A0A0N1I0Z4</accession>
<dbReference type="OMA" id="CFTEDYQ"/>
<dbReference type="OrthoDB" id="266732at2759"/>
<dbReference type="SUPFAM" id="SSF57184">
    <property type="entry name" value="Growth factor receptor domain"/>
    <property type="match status" value="1"/>
</dbReference>
<evidence type="ECO:0000313" key="2">
    <source>
        <dbReference type="EMBL" id="KPI82830.1"/>
    </source>
</evidence>
<keyword evidence="1" id="KW-0732">Signal</keyword>
<dbReference type="VEuPathDB" id="TriTrypDB:Lsey_0519_0010"/>
<dbReference type="CDD" id="cd00064">
    <property type="entry name" value="FU"/>
    <property type="match status" value="1"/>
</dbReference>
<name>A0A0N1I0Z4_LEPSE</name>